<dbReference type="PANTHER" id="PTHR12277:SF72">
    <property type="entry name" value="BAT5L PROTEIN"/>
    <property type="match status" value="1"/>
</dbReference>
<dbReference type="Gene3D" id="3.40.50.1820">
    <property type="entry name" value="alpha/beta hydrolase"/>
    <property type="match status" value="1"/>
</dbReference>
<protein>
    <recommendedName>
        <fullName evidence="1">AB hydrolase-1 domain-containing protein</fullName>
    </recommendedName>
</protein>
<evidence type="ECO:0000259" key="1">
    <source>
        <dbReference type="Pfam" id="PF00561"/>
    </source>
</evidence>
<organism evidence="2 3">
    <name type="scientific">Tetranychus urticae</name>
    <name type="common">Two-spotted spider mite</name>
    <dbReference type="NCBI Taxonomy" id="32264"/>
    <lineage>
        <taxon>Eukaryota</taxon>
        <taxon>Metazoa</taxon>
        <taxon>Ecdysozoa</taxon>
        <taxon>Arthropoda</taxon>
        <taxon>Chelicerata</taxon>
        <taxon>Arachnida</taxon>
        <taxon>Acari</taxon>
        <taxon>Acariformes</taxon>
        <taxon>Trombidiformes</taxon>
        <taxon>Prostigmata</taxon>
        <taxon>Eleutherengona</taxon>
        <taxon>Raphignathae</taxon>
        <taxon>Tetranychoidea</taxon>
        <taxon>Tetranychidae</taxon>
        <taxon>Tetranychus</taxon>
    </lineage>
</organism>
<dbReference type="InterPro" id="IPR029058">
    <property type="entry name" value="AB_hydrolase_fold"/>
</dbReference>
<dbReference type="GO" id="GO:0004620">
    <property type="term" value="F:phospholipase activity"/>
    <property type="evidence" value="ECO:0007669"/>
    <property type="project" value="TreeGrafter"/>
</dbReference>
<feature type="domain" description="AB hydrolase-1" evidence="1">
    <location>
        <begin position="136"/>
        <end position="327"/>
    </location>
</feature>
<dbReference type="GO" id="GO:0012505">
    <property type="term" value="C:endomembrane system"/>
    <property type="evidence" value="ECO:0007669"/>
    <property type="project" value="TreeGrafter"/>
</dbReference>
<dbReference type="Pfam" id="PF00561">
    <property type="entry name" value="Abhydrolase_1"/>
    <property type="match status" value="1"/>
</dbReference>
<dbReference type="GO" id="GO:0047372">
    <property type="term" value="F:monoacylglycerol lipase activity"/>
    <property type="evidence" value="ECO:0007669"/>
    <property type="project" value="TreeGrafter"/>
</dbReference>
<evidence type="ECO:0000313" key="2">
    <source>
        <dbReference type="EnsemblMetazoa" id="tetur08g05130.1"/>
    </source>
</evidence>
<dbReference type="GO" id="GO:0052651">
    <property type="term" value="P:monoacylglycerol catabolic process"/>
    <property type="evidence" value="ECO:0007669"/>
    <property type="project" value="TreeGrafter"/>
</dbReference>
<gene>
    <name evidence="2" type="primary">107362348</name>
</gene>
<dbReference type="OMA" id="PRQEQNA"/>
<dbReference type="SUPFAM" id="SSF53474">
    <property type="entry name" value="alpha/beta-Hydrolases"/>
    <property type="match status" value="1"/>
</dbReference>
<proteinExistence type="predicted"/>
<evidence type="ECO:0000313" key="3">
    <source>
        <dbReference type="Proteomes" id="UP000015104"/>
    </source>
</evidence>
<accession>T1KBS6</accession>
<dbReference type="HOGENOM" id="CLU_040705_2_0_1"/>
<reference evidence="3" key="1">
    <citation type="submission" date="2011-08" db="EMBL/GenBank/DDBJ databases">
        <authorList>
            <person name="Rombauts S."/>
        </authorList>
    </citation>
    <scope>NUCLEOTIDE SEQUENCE</scope>
    <source>
        <strain evidence="3">London</strain>
    </source>
</reference>
<dbReference type="PANTHER" id="PTHR12277">
    <property type="entry name" value="ALPHA/BETA HYDROLASE DOMAIN-CONTAINING PROTEIN"/>
    <property type="match status" value="1"/>
</dbReference>
<dbReference type="GO" id="GO:0006660">
    <property type="term" value="P:phosphatidylserine catabolic process"/>
    <property type="evidence" value="ECO:0007669"/>
    <property type="project" value="TreeGrafter"/>
</dbReference>
<reference evidence="2" key="2">
    <citation type="submission" date="2015-06" db="UniProtKB">
        <authorList>
            <consortium name="EnsemblMetazoa"/>
        </authorList>
    </citation>
    <scope>IDENTIFICATION</scope>
</reference>
<sequence length="414" mass="47545">MEPSYTTNRINYYENEFESMPITFKWSEARLADPKKPPKPLISEPEETSFFHYLLQLPQEIVTSIYMKTMGIKLIYPGSTMMNNLLMSQKIRDKRLRLIKDYSGRRCKLLTNDGNLIDSMFIDQRANTAKGNALVITCEGNMGYYECSSLWCPLLAGYSVLGWNHPGFGSSTGQPFPEAEVNAIDTVMKLALDKFGFSQESIILYGWSIGGYTSSWAAMNYPHIRGLILDASFDHIYNVISSKIPRISRTYWQTSMRKHFNLNVSDHLTRYPGPVLVIRRTKDIVTTDILSDQIMSNRANYIIINLFNQRFPSLMADTSVCLALKCWLSGDSNHQDRMMIDHKVDSVACESILRNYLNQNGRRFPVFIGNGLDEQTKICLIIFLVSKHLLDFDESHSCPLPVRYLIEPWDLFKI</sequence>
<dbReference type="KEGG" id="tut:107362348"/>
<dbReference type="EnsemblMetazoa" id="tetur08g05130.1">
    <property type="protein sequence ID" value="tetur08g05130.1"/>
    <property type="gene ID" value="tetur08g05130"/>
</dbReference>
<dbReference type="InterPro" id="IPR000073">
    <property type="entry name" value="AB_hydrolase_1"/>
</dbReference>
<dbReference type="AlphaFoldDB" id="T1KBS6"/>
<dbReference type="EMBL" id="CAEY01001955">
    <property type="status" value="NOT_ANNOTATED_CDS"/>
    <property type="molecule type" value="Genomic_DNA"/>
</dbReference>
<keyword evidence="3" id="KW-1185">Reference proteome</keyword>
<dbReference type="eggNOG" id="KOG1553">
    <property type="taxonomic scope" value="Eukaryota"/>
</dbReference>
<dbReference type="OrthoDB" id="6412627at2759"/>
<name>T1KBS6_TETUR</name>
<dbReference type="Proteomes" id="UP000015104">
    <property type="component" value="Unassembled WGS sequence"/>
</dbReference>